<protein>
    <submittedName>
        <fullName evidence="1">Uncharacterized protein</fullName>
    </submittedName>
</protein>
<keyword evidence="2" id="KW-1185">Reference proteome</keyword>
<accession>A0AAD4CZR7</accession>
<dbReference type="AlphaFoldDB" id="A0AAD4CZR7"/>
<name>A0AAD4CZR7_9FUNG</name>
<reference evidence="1" key="1">
    <citation type="journal article" date="2020" name="Fungal Divers.">
        <title>Resolving the Mortierellaceae phylogeny through synthesis of multi-gene phylogenetics and phylogenomics.</title>
        <authorList>
            <person name="Vandepol N."/>
            <person name="Liber J."/>
            <person name="Desiro A."/>
            <person name="Na H."/>
            <person name="Kennedy M."/>
            <person name="Barry K."/>
            <person name="Grigoriev I.V."/>
            <person name="Miller A.N."/>
            <person name="O'Donnell K."/>
            <person name="Stajich J.E."/>
            <person name="Bonito G."/>
        </authorList>
    </citation>
    <scope>NUCLEOTIDE SEQUENCE</scope>
    <source>
        <strain evidence="1">NRRL 28262</strain>
    </source>
</reference>
<comment type="caution">
    <text evidence="1">The sequence shown here is derived from an EMBL/GenBank/DDBJ whole genome shotgun (WGS) entry which is preliminary data.</text>
</comment>
<evidence type="ECO:0000313" key="2">
    <source>
        <dbReference type="Proteomes" id="UP001194580"/>
    </source>
</evidence>
<proteinExistence type="predicted"/>
<evidence type="ECO:0000313" key="1">
    <source>
        <dbReference type="EMBL" id="KAG0247130.1"/>
    </source>
</evidence>
<organism evidence="1 2">
    <name type="scientific">Linnemannia exigua</name>
    <dbReference type="NCBI Taxonomy" id="604196"/>
    <lineage>
        <taxon>Eukaryota</taxon>
        <taxon>Fungi</taxon>
        <taxon>Fungi incertae sedis</taxon>
        <taxon>Mucoromycota</taxon>
        <taxon>Mortierellomycotina</taxon>
        <taxon>Mortierellomycetes</taxon>
        <taxon>Mortierellales</taxon>
        <taxon>Mortierellaceae</taxon>
        <taxon>Linnemannia</taxon>
    </lineage>
</organism>
<feature type="non-terminal residue" evidence="1">
    <location>
        <position position="109"/>
    </location>
</feature>
<dbReference type="EMBL" id="JAAAIL010004977">
    <property type="protein sequence ID" value="KAG0247130.1"/>
    <property type="molecule type" value="Genomic_DNA"/>
</dbReference>
<gene>
    <name evidence="1" type="ORF">BGZ95_008962</name>
</gene>
<dbReference type="Proteomes" id="UP001194580">
    <property type="component" value="Unassembled WGS sequence"/>
</dbReference>
<sequence length="109" mass="11409">MMSDSFESSQLSVGGGSGATKSVDSFLDHPLNQRSIVGEPSILQFLAERSELDPLFKSRLFAAVEESKVDAGVGLAAANAISILVRAGVHFNGADLREIRIPGADIHGG</sequence>